<feature type="region of interest" description="Disordered" evidence="1">
    <location>
        <begin position="393"/>
        <end position="418"/>
    </location>
</feature>
<sequence length="418" mass="46185">MEALLALQQSVVSQIGCLQEEQLQQVCTKLGVDEHTASKESARLALIRRLTRHLNSETMEDMEDKGQKVFEDLRDFLKTITPGTSSASKDPPATPESSSTSTAEPVPSPPALPVNQMVGLLKKEFRISGQVGEPGQKDRLSHSNLIMQIESGLRKSYKEVEIVEAVIRSISPGMRLRSYLESKEGLTLPTLREILEAHYREGNATEIYQELSSASQGSTESAHDFLVRTLDLRQKILKASKMESTIKYDPGLVQNMFLHSLNTGLQNDNIRGELKPLLFDPTTSDESLFRQLKIAEGREIVRLAKQKKAKTAVKVQEVSAVEKQQLDLMKQLQQIQADLAALKVSNKQAAEKPKSSEGGSRNPPSREWGCNSCRQAGKGPECDHCFACGSSEHFRRGCKQRRQTKQSGNGSRASGGDA</sequence>
<feature type="region of interest" description="Disordered" evidence="1">
    <location>
        <begin position="80"/>
        <end position="114"/>
    </location>
</feature>
<dbReference type="EnsemblMetazoa" id="XM_038213444.1">
    <property type="protein sequence ID" value="XP_038069372.1"/>
    <property type="gene ID" value="LOC119738536"/>
</dbReference>
<dbReference type="Proteomes" id="UP000887568">
    <property type="component" value="Unplaced"/>
</dbReference>
<dbReference type="GeneID" id="119738536"/>
<organism evidence="2 3">
    <name type="scientific">Patiria miniata</name>
    <name type="common">Bat star</name>
    <name type="synonym">Asterina miniata</name>
    <dbReference type="NCBI Taxonomy" id="46514"/>
    <lineage>
        <taxon>Eukaryota</taxon>
        <taxon>Metazoa</taxon>
        <taxon>Echinodermata</taxon>
        <taxon>Eleutherozoa</taxon>
        <taxon>Asterozoa</taxon>
        <taxon>Asteroidea</taxon>
        <taxon>Valvatacea</taxon>
        <taxon>Valvatida</taxon>
        <taxon>Asterinidae</taxon>
        <taxon>Patiria</taxon>
    </lineage>
</organism>
<evidence type="ECO:0000313" key="2">
    <source>
        <dbReference type="EnsemblMetazoa" id="XP_038069372.1"/>
    </source>
</evidence>
<protein>
    <submittedName>
        <fullName evidence="2">Uncharacterized protein</fullName>
    </submittedName>
</protein>
<name>A0A914B078_PATMI</name>
<reference evidence="2" key="1">
    <citation type="submission" date="2022-11" db="UniProtKB">
        <authorList>
            <consortium name="EnsemblMetazoa"/>
        </authorList>
    </citation>
    <scope>IDENTIFICATION</scope>
</reference>
<evidence type="ECO:0000313" key="3">
    <source>
        <dbReference type="Proteomes" id="UP000887568"/>
    </source>
</evidence>
<keyword evidence="3" id="KW-1185">Reference proteome</keyword>
<proteinExistence type="predicted"/>
<feature type="region of interest" description="Disordered" evidence="1">
    <location>
        <begin position="346"/>
        <end position="373"/>
    </location>
</feature>
<dbReference type="OrthoDB" id="10068084at2759"/>
<dbReference type="RefSeq" id="XP_038069372.1">
    <property type="nucleotide sequence ID" value="XM_038213444.1"/>
</dbReference>
<dbReference type="AlphaFoldDB" id="A0A914B078"/>
<feature type="compositionally biased region" description="Low complexity" evidence="1">
    <location>
        <begin position="95"/>
        <end position="105"/>
    </location>
</feature>
<accession>A0A914B078</accession>
<dbReference type="OMA" id="GHLPMVC"/>
<evidence type="ECO:0000256" key="1">
    <source>
        <dbReference type="SAM" id="MobiDB-lite"/>
    </source>
</evidence>